<keyword evidence="2" id="KW-1185">Reference proteome</keyword>
<dbReference type="STRING" id="688867.SAMN05660236_1280"/>
<accession>A0A1T5JMZ7</accession>
<gene>
    <name evidence="1" type="ORF">SAMN05660236_1280</name>
</gene>
<evidence type="ECO:0008006" key="3">
    <source>
        <dbReference type="Google" id="ProtNLM"/>
    </source>
</evidence>
<dbReference type="RefSeq" id="WP_079685829.1">
    <property type="nucleotide sequence ID" value="NZ_FUZU01000001.1"/>
</dbReference>
<organism evidence="1 2">
    <name type="scientific">Ohtaekwangia koreensis</name>
    <dbReference type="NCBI Taxonomy" id="688867"/>
    <lineage>
        <taxon>Bacteria</taxon>
        <taxon>Pseudomonadati</taxon>
        <taxon>Bacteroidota</taxon>
        <taxon>Cytophagia</taxon>
        <taxon>Cytophagales</taxon>
        <taxon>Fulvivirgaceae</taxon>
        <taxon>Ohtaekwangia</taxon>
    </lineage>
</organism>
<evidence type="ECO:0000313" key="1">
    <source>
        <dbReference type="EMBL" id="SKC52771.1"/>
    </source>
</evidence>
<dbReference type="AlphaFoldDB" id="A0A1T5JMZ7"/>
<sequence>MSISNTTTEILHEASWGFIEYMPDVPCLRCVIRGFSLSEEVKSRHNKLLELLEEKMPLHQNKIGLLTDTGKAEPLLEIDIKWLMEDWTPRLSRLDARYIAVVIPENEWAQTSVEAIREMMEEADNGLTQRYFKDDQLALAWLRDVVNN</sequence>
<dbReference type="Proteomes" id="UP000190961">
    <property type="component" value="Unassembled WGS sequence"/>
</dbReference>
<dbReference type="EMBL" id="FUZU01000001">
    <property type="protein sequence ID" value="SKC52771.1"/>
    <property type="molecule type" value="Genomic_DNA"/>
</dbReference>
<name>A0A1T5JMZ7_9BACT</name>
<proteinExistence type="predicted"/>
<evidence type="ECO:0000313" key="2">
    <source>
        <dbReference type="Proteomes" id="UP000190961"/>
    </source>
</evidence>
<reference evidence="1 2" key="1">
    <citation type="submission" date="2017-02" db="EMBL/GenBank/DDBJ databases">
        <authorList>
            <person name="Peterson S.W."/>
        </authorList>
    </citation>
    <scope>NUCLEOTIDE SEQUENCE [LARGE SCALE GENOMIC DNA]</scope>
    <source>
        <strain evidence="1 2">DSM 25262</strain>
    </source>
</reference>
<dbReference type="OrthoDB" id="882485at2"/>
<protein>
    <recommendedName>
        <fullName evidence="3">SpoIIAA-like</fullName>
    </recommendedName>
</protein>